<gene>
    <name evidence="2" type="ORF">KKR89_06160</name>
</gene>
<evidence type="ECO:0000256" key="1">
    <source>
        <dbReference type="SAM" id="SignalP"/>
    </source>
</evidence>
<dbReference type="RefSeq" id="WP_208197454.1">
    <property type="nucleotide sequence ID" value="NZ_CP076023.1"/>
</dbReference>
<feature type="signal peptide" evidence="1">
    <location>
        <begin position="1"/>
        <end position="20"/>
    </location>
</feature>
<protein>
    <recommendedName>
        <fullName evidence="4">Secreted protein</fullName>
    </recommendedName>
</protein>
<evidence type="ECO:0000313" key="3">
    <source>
        <dbReference type="Proteomes" id="UP000679335"/>
    </source>
</evidence>
<feature type="chain" id="PRO_5047546099" description="Secreted protein" evidence="1">
    <location>
        <begin position="21"/>
        <end position="173"/>
    </location>
</feature>
<evidence type="ECO:0000313" key="2">
    <source>
        <dbReference type="EMBL" id="QWC17179.1"/>
    </source>
</evidence>
<accession>A0ABX8GPN4</accession>
<dbReference type="Proteomes" id="UP000679335">
    <property type="component" value="Chromosome"/>
</dbReference>
<name>A0ABX8GPN4_9CELL</name>
<organism evidence="2 3">
    <name type="scientific">Cellulomonas dongxiuzhuiae</name>
    <dbReference type="NCBI Taxonomy" id="2819979"/>
    <lineage>
        <taxon>Bacteria</taxon>
        <taxon>Bacillati</taxon>
        <taxon>Actinomycetota</taxon>
        <taxon>Actinomycetes</taxon>
        <taxon>Micrococcales</taxon>
        <taxon>Cellulomonadaceae</taxon>
        <taxon>Cellulomonas</taxon>
    </lineage>
</organism>
<dbReference type="EMBL" id="CP076023">
    <property type="protein sequence ID" value="QWC17179.1"/>
    <property type="molecule type" value="Genomic_DNA"/>
</dbReference>
<keyword evidence="3" id="KW-1185">Reference proteome</keyword>
<sequence length="173" mass="17902">MKRALGWTGISLLVAGAAVAVLSGGPAVADAEVQSSLVEDFAFPGADEILAEHGLRLYTGDGHVEFVPAEDETCSAGLIRVTASLPDEPYRAVYCFKTSGARGFLTMEVPNTFLVRAAAVAVQATAVVPEEGAGGDPVREVYEVPANRAVSIEAGSGADAPPAVLVELRFGDW</sequence>
<proteinExistence type="predicted"/>
<keyword evidence="1" id="KW-0732">Signal</keyword>
<evidence type="ECO:0008006" key="4">
    <source>
        <dbReference type="Google" id="ProtNLM"/>
    </source>
</evidence>
<reference evidence="2 3" key="1">
    <citation type="submission" date="2021-05" db="EMBL/GenBank/DDBJ databases">
        <title>Novel species in genus Cellulomonas.</title>
        <authorList>
            <person name="Zhang G."/>
        </authorList>
    </citation>
    <scope>NUCLEOTIDE SEQUENCE [LARGE SCALE GENOMIC DNA]</scope>
    <source>
        <strain evidence="3">zg-ZUI157</strain>
    </source>
</reference>